<dbReference type="AlphaFoldDB" id="A0A5Q4VH37"/>
<evidence type="ECO:0000313" key="4">
    <source>
        <dbReference type="Proteomes" id="UP000321899"/>
    </source>
</evidence>
<keyword evidence="2" id="KW-0732">Signal</keyword>
<reference evidence="3 4" key="1">
    <citation type="submission" date="2019-06" db="EMBL/GenBank/DDBJ databases">
        <title>Desulfobotulus mexicanus sp. nov., a novel sulfate-reducing bacterium isolated from the sediment of an alkaline crater lake in Mexico.</title>
        <authorList>
            <person name="Hirschler-Rea A."/>
        </authorList>
    </citation>
    <scope>NUCLEOTIDE SEQUENCE [LARGE SCALE GENOMIC DNA]</scope>
    <source>
        <strain evidence="3 4">PAR22N</strain>
    </source>
</reference>
<feature type="chain" id="PRO_5024404711" evidence="2">
    <location>
        <begin position="21"/>
        <end position="328"/>
    </location>
</feature>
<accession>A0A5Q4VH37</accession>
<feature type="compositionally biased region" description="Pro residues" evidence="1">
    <location>
        <begin position="33"/>
        <end position="46"/>
    </location>
</feature>
<sequence>MLLSILRSCSLLLIMALGFALIVATGDGDSSKPAPPAPQPSEPTPPQITIHEPKVSFFEEGSNIYFRGEVYDPETKSYLQGSQLIWTSDLVGQIGTGDSFWLNWLSTGTHEITLEARSKNGTTNSKTISLSVNPYNNTRPTAKILSPASDSYFHINSTILFSGTAEDEEDAMFLPKQLVWKSSRHEKELGKGFELQIQANTLAQGDHTISLTVWDSQNMPSKPDSISIHITNNHLPVPKILSIKPNAPTVSEYIIFHGEAWDREDGKIPCDDLEWYSSSQILRLGRGCLLRQIQLPAGEHTITLIATDSDGGQGRISEIITVKPDPTP</sequence>
<evidence type="ECO:0000313" key="3">
    <source>
        <dbReference type="EMBL" id="TYT76253.1"/>
    </source>
</evidence>
<dbReference type="EMBL" id="VDMB01000001">
    <property type="protein sequence ID" value="TYT76253.1"/>
    <property type="molecule type" value="Genomic_DNA"/>
</dbReference>
<name>A0A5Q4VH37_9BACT</name>
<evidence type="ECO:0000256" key="1">
    <source>
        <dbReference type="SAM" id="MobiDB-lite"/>
    </source>
</evidence>
<dbReference type="Proteomes" id="UP000321899">
    <property type="component" value="Unassembled WGS sequence"/>
</dbReference>
<feature type="region of interest" description="Disordered" evidence="1">
    <location>
        <begin position="29"/>
        <end position="49"/>
    </location>
</feature>
<organism evidence="3 4">
    <name type="scientific">Desulfobotulus mexicanus</name>
    <dbReference type="NCBI Taxonomy" id="2586642"/>
    <lineage>
        <taxon>Bacteria</taxon>
        <taxon>Pseudomonadati</taxon>
        <taxon>Thermodesulfobacteriota</taxon>
        <taxon>Desulfobacteria</taxon>
        <taxon>Desulfobacterales</taxon>
        <taxon>Desulfobacteraceae</taxon>
        <taxon>Desulfobotulus</taxon>
    </lineage>
</organism>
<dbReference type="OrthoDB" id="5430002at2"/>
<gene>
    <name evidence="3" type="ORF">FIM25_01495</name>
</gene>
<dbReference type="Gene3D" id="2.60.40.10">
    <property type="entry name" value="Immunoglobulins"/>
    <property type="match status" value="1"/>
</dbReference>
<comment type="caution">
    <text evidence="3">The sequence shown here is derived from an EMBL/GenBank/DDBJ whole genome shotgun (WGS) entry which is preliminary data.</text>
</comment>
<proteinExistence type="predicted"/>
<feature type="signal peptide" evidence="2">
    <location>
        <begin position="1"/>
        <end position="20"/>
    </location>
</feature>
<evidence type="ECO:0000256" key="2">
    <source>
        <dbReference type="SAM" id="SignalP"/>
    </source>
</evidence>
<dbReference type="RefSeq" id="WP_139445440.1">
    <property type="nucleotide sequence ID" value="NZ_VDMB01000001.1"/>
</dbReference>
<keyword evidence="4" id="KW-1185">Reference proteome</keyword>
<dbReference type="InterPro" id="IPR013783">
    <property type="entry name" value="Ig-like_fold"/>
</dbReference>
<protein>
    <submittedName>
        <fullName evidence="3">Uncharacterized protein</fullName>
    </submittedName>
</protein>